<dbReference type="InterPro" id="IPR050769">
    <property type="entry name" value="NAT_camello-type"/>
</dbReference>
<sequence>MQPAFQIRSLTPDDPMQDLTSMLHRAFSPMGRSGIGCTSYNQSEEMTRQRAAVGECFVAVVDGRIVGTVTLQSSGRRSDCRWYRQPHVTSLHQFAVDPAYQGTGIGKGMLSHAMEWAREHHFEELALDTPLPAKHLIQFYEAQGFRQVELVQFSGRAYVSCVLSLALPMQHLSERRHHHPAPAAKQPLFGTMV</sequence>
<proteinExistence type="predicted"/>
<dbReference type="Proteomes" id="UP000186110">
    <property type="component" value="Chromosome"/>
</dbReference>
<dbReference type="SUPFAM" id="SSF55729">
    <property type="entry name" value="Acyl-CoA N-acyltransferases (Nat)"/>
    <property type="match status" value="1"/>
</dbReference>
<evidence type="ECO:0000313" key="3">
    <source>
        <dbReference type="EMBL" id="APW43328.1"/>
    </source>
</evidence>
<dbReference type="InterPro" id="IPR000182">
    <property type="entry name" value="GNAT_dom"/>
</dbReference>
<dbReference type="STRING" id="1484693.RS694_12855"/>
<keyword evidence="1 3" id="KW-0808">Transferase</keyword>
<dbReference type="KEGG" id="rsb:RS694_12855"/>
<dbReference type="GO" id="GO:0008080">
    <property type="term" value="F:N-acetyltransferase activity"/>
    <property type="evidence" value="ECO:0007669"/>
    <property type="project" value="InterPro"/>
</dbReference>
<dbReference type="AlphaFoldDB" id="A0A1P8KBE6"/>
<dbReference type="PANTHER" id="PTHR13947">
    <property type="entry name" value="GNAT FAMILY N-ACETYLTRANSFERASE"/>
    <property type="match status" value="1"/>
</dbReference>
<dbReference type="RefSeq" id="WP_051391839.1">
    <property type="nucleotide sequence ID" value="NZ_CP019239.1"/>
</dbReference>
<evidence type="ECO:0000256" key="1">
    <source>
        <dbReference type="ARBA" id="ARBA00022679"/>
    </source>
</evidence>
<keyword evidence="4" id="KW-1185">Reference proteome</keyword>
<dbReference type="InterPro" id="IPR016181">
    <property type="entry name" value="Acyl_CoA_acyltransferase"/>
</dbReference>
<dbReference type="Gene3D" id="3.40.630.30">
    <property type="match status" value="1"/>
</dbReference>
<reference evidence="3 4" key="1">
    <citation type="submission" date="2017-01" db="EMBL/GenBank/DDBJ databases">
        <authorList>
            <person name="Mah S.A."/>
            <person name="Swanson W.J."/>
            <person name="Moy G.W."/>
            <person name="Vacquier V.D."/>
        </authorList>
    </citation>
    <scope>NUCLEOTIDE SEQUENCE [LARGE SCALE GENOMIC DNA]</scope>
    <source>
        <strain evidence="3 4">DSM 22694</strain>
    </source>
</reference>
<protein>
    <submittedName>
        <fullName evidence="3">GNAT family N-acetyltransferase</fullName>
    </submittedName>
</protein>
<dbReference type="Pfam" id="PF00583">
    <property type="entry name" value="Acetyltransf_1"/>
    <property type="match status" value="1"/>
</dbReference>
<organism evidence="3 4">
    <name type="scientific">Rhodoferax saidenbachensis</name>
    <dbReference type="NCBI Taxonomy" id="1484693"/>
    <lineage>
        <taxon>Bacteria</taxon>
        <taxon>Pseudomonadati</taxon>
        <taxon>Pseudomonadota</taxon>
        <taxon>Betaproteobacteria</taxon>
        <taxon>Burkholderiales</taxon>
        <taxon>Comamonadaceae</taxon>
        <taxon>Rhodoferax</taxon>
    </lineage>
</organism>
<evidence type="ECO:0000313" key="4">
    <source>
        <dbReference type="Proteomes" id="UP000186110"/>
    </source>
</evidence>
<dbReference type="eggNOG" id="COG0456">
    <property type="taxonomic scope" value="Bacteria"/>
</dbReference>
<feature type="domain" description="N-acetyltransferase" evidence="2">
    <location>
        <begin position="5"/>
        <end position="168"/>
    </location>
</feature>
<accession>A0A1P8KBE6</accession>
<dbReference type="CDD" id="cd04301">
    <property type="entry name" value="NAT_SF"/>
    <property type="match status" value="1"/>
</dbReference>
<dbReference type="PANTHER" id="PTHR13947:SF37">
    <property type="entry name" value="LD18367P"/>
    <property type="match status" value="1"/>
</dbReference>
<dbReference type="EMBL" id="CP019239">
    <property type="protein sequence ID" value="APW43328.1"/>
    <property type="molecule type" value="Genomic_DNA"/>
</dbReference>
<name>A0A1P8KBE6_9BURK</name>
<evidence type="ECO:0000259" key="2">
    <source>
        <dbReference type="PROSITE" id="PS51186"/>
    </source>
</evidence>
<gene>
    <name evidence="3" type="ORF">RS694_12855</name>
</gene>
<dbReference type="PROSITE" id="PS51186">
    <property type="entry name" value="GNAT"/>
    <property type="match status" value="1"/>
</dbReference>